<evidence type="ECO:0000313" key="5">
    <source>
        <dbReference type="Proteomes" id="UP000239237"/>
    </source>
</evidence>
<organism evidence="3 4">
    <name type="scientific">Leuconostoc suionicum</name>
    <dbReference type="NCBI Taxonomy" id="1511761"/>
    <lineage>
        <taxon>Bacteria</taxon>
        <taxon>Bacillati</taxon>
        <taxon>Bacillota</taxon>
        <taxon>Bacilli</taxon>
        <taxon>Lactobacillales</taxon>
        <taxon>Lactobacillaceae</taxon>
        <taxon>Leuconostoc</taxon>
    </lineage>
</organism>
<dbReference type="EMBL" id="OKQU01000002">
    <property type="protein sequence ID" value="SPE09425.1"/>
    <property type="molecule type" value="Genomic_DNA"/>
</dbReference>
<dbReference type="AlphaFoldDB" id="A0A2N9KFJ4"/>
<feature type="transmembrane region" description="Helical" evidence="1">
    <location>
        <begin position="79"/>
        <end position="101"/>
    </location>
</feature>
<evidence type="ECO:0000313" key="3">
    <source>
        <dbReference type="EMBL" id="SPE09425.1"/>
    </source>
</evidence>
<feature type="transmembrane region" description="Helical" evidence="1">
    <location>
        <begin position="12"/>
        <end position="32"/>
    </location>
</feature>
<evidence type="ECO:0008006" key="6">
    <source>
        <dbReference type="Google" id="ProtNLM"/>
    </source>
</evidence>
<feature type="transmembrane region" description="Helical" evidence="1">
    <location>
        <begin position="235"/>
        <end position="256"/>
    </location>
</feature>
<reference evidence="3 4" key="2">
    <citation type="submission" date="2018-02" db="EMBL/GenBank/DDBJ databases">
        <authorList>
            <person name="Cohen D.B."/>
            <person name="Kent A.D."/>
        </authorList>
    </citation>
    <scope>NUCLEOTIDE SEQUENCE [LARGE SCALE GENOMIC DNA]</scope>
    <source>
        <strain evidence="3 4">CECT 9216</strain>
    </source>
</reference>
<gene>
    <name evidence="2" type="ORF">LES8486_01433</name>
    <name evidence="3" type="ORF">LES9216_01580</name>
</gene>
<dbReference type="Proteomes" id="UP000239237">
    <property type="component" value="Unassembled WGS sequence"/>
</dbReference>
<feature type="transmembrane region" description="Helical" evidence="1">
    <location>
        <begin position="268"/>
        <end position="285"/>
    </location>
</feature>
<feature type="transmembrane region" description="Helical" evidence="1">
    <location>
        <begin position="107"/>
        <end position="127"/>
    </location>
</feature>
<sequence length="312" mass="35074">MMNKLSKSMQAIILGVVSAFFFSLTFIFNEVIANKNGFWLWSASLRYLWMMPMLALIFIPLGGSFRRVNQSIRKRPLSWWAWSHFCFVLFYVPLCLASNYLPGWLIASVWQVTIVCGVLTTPLLNIGNLSTKIPFPWQSLPWMLIILFGVFLTILQYLGAIQISNQIYLSILAIVIAAICYPLGNRKVMMTAPKITGLERMWGMLLCTYPTWILLAIVSFYISGAPTAKTMVSTLLVALFSGIIATAIFFHATSLVFREIKSLSKVEATQAMELVFSILLSAIFLHHPFSLSWELVGVVVIIVGILGISLRK</sequence>
<proteinExistence type="predicted"/>
<keyword evidence="5" id="KW-1185">Reference proteome</keyword>
<keyword evidence="1" id="KW-0472">Membrane</keyword>
<feature type="transmembrane region" description="Helical" evidence="1">
    <location>
        <begin position="167"/>
        <end position="184"/>
    </location>
</feature>
<evidence type="ECO:0000313" key="4">
    <source>
        <dbReference type="Proteomes" id="UP000237923"/>
    </source>
</evidence>
<accession>A0A2N9KFJ4</accession>
<reference evidence="2 5" key="1">
    <citation type="submission" date="2018-02" db="EMBL/GenBank/DDBJ databases">
        <authorList>
            <person name="Rodrigo-Torres L."/>
            <person name="Arahal R. D."/>
            <person name="Lucena T."/>
        </authorList>
    </citation>
    <scope>NUCLEOTIDE SEQUENCE [LARGE SCALE GENOMIC DNA]</scope>
    <source>
        <strain evidence="2 5">CECT 8486</strain>
    </source>
</reference>
<dbReference type="Pfam" id="PF13536">
    <property type="entry name" value="EmrE"/>
    <property type="match status" value="1"/>
</dbReference>
<feature type="transmembrane region" description="Helical" evidence="1">
    <location>
        <begin position="291"/>
        <end position="310"/>
    </location>
</feature>
<dbReference type="EMBL" id="OKQR01000002">
    <property type="protein sequence ID" value="SPD93769.1"/>
    <property type="molecule type" value="Genomic_DNA"/>
</dbReference>
<evidence type="ECO:0000313" key="2">
    <source>
        <dbReference type="EMBL" id="SPD93769.1"/>
    </source>
</evidence>
<dbReference type="GeneID" id="99674963"/>
<dbReference type="KEGG" id="lsu:A6B45_09145"/>
<protein>
    <recommendedName>
        <fullName evidence="6">Multidrug resistance efflux transporter</fullName>
    </recommendedName>
</protein>
<feature type="transmembrane region" description="Helical" evidence="1">
    <location>
        <begin position="38"/>
        <end position="59"/>
    </location>
</feature>
<name>A0A2N9KFJ4_9LACO</name>
<keyword evidence="1" id="KW-0812">Transmembrane</keyword>
<feature type="transmembrane region" description="Helical" evidence="1">
    <location>
        <begin position="139"/>
        <end position="161"/>
    </location>
</feature>
<keyword evidence="1" id="KW-1133">Transmembrane helix</keyword>
<dbReference type="Proteomes" id="UP000237923">
    <property type="component" value="Unassembled WGS sequence"/>
</dbReference>
<feature type="transmembrane region" description="Helical" evidence="1">
    <location>
        <begin position="204"/>
        <end position="223"/>
    </location>
</feature>
<evidence type="ECO:0000256" key="1">
    <source>
        <dbReference type="SAM" id="Phobius"/>
    </source>
</evidence>
<dbReference type="RefSeq" id="WP_072614303.1">
    <property type="nucleotide sequence ID" value="NZ_AP017935.1"/>
</dbReference>
<dbReference type="InterPro" id="IPR032713">
    <property type="entry name" value="EmrE"/>
</dbReference>